<dbReference type="STRING" id="74557.A0A1V9YTU8"/>
<feature type="transmembrane region" description="Helical" evidence="10">
    <location>
        <begin position="473"/>
        <end position="492"/>
    </location>
</feature>
<organism evidence="11 12">
    <name type="scientific">Thraustotheca clavata</name>
    <dbReference type="NCBI Taxonomy" id="74557"/>
    <lineage>
        <taxon>Eukaryota</taxon>
        <taxon>Sar</taxon>
        <taxon>Stramenopiles</taxon>
        <taxon>Oomycota</taxon>
        <taxon>Saprolegniomycetes</taxon>
        <taxon>Saprolegniales</taxon>
        <taxon>Achlyaceae</taxon>
        <taxon>Thraustotheca</taxon>
    </lineage>
</organism>
<name>A0A1V9YTU8_9STRA</name>
<evidence type="ECO:0000256" key="4">
    <source>
        <dbReference type="ARBA" id="ARBA00022679"/>
    </source>
</evidence>
<evidence type="ECO:0000256" key="8">
    <source>
        <dbReference type="ARBA" id="ARBA00023136"/>
    </source>
</evidence>
<keyword evidence="4" id="KW-0808">Transferase</keyword>
<accession>A0A1V9YTU8</accession>
<dbReference type="SUPFAM" id="SSF53448">
    <property type="entry name" value="Nucleotide-diphospho-sugar transferases"/>
    <property type="match status" value="1"/>
</dbReference>
<gene>
    <name evidence="11" type="ORF">THRCLA_09864</name>
</gene>
<keyword evidence="9" id="KW-0325">Glycoprotein</keyword>
<dbReference type="InterPro" id="IPR022751">
    <property type="entry name" value="Alpha_mannosyltransferase"/>
</dbReference>
<evidence type="ECO:0000256" key="3">
    <source>
        <dbReference type="ARBA" id="ARBA00022676"/>
    </source>
</evidence>
<keyword evidence="6" id="KW-0735">Signal-anchor</keyword>
<keyword evidence="5 10" id="KW-0812">Transmembrane</keyword>
<dbReference type="AlphaFoldDB" id="A0A1V9YTU8"/>
<keyword evidence="12" id="KW-1185">Reference proteome</keyword>
<dbReference type="EMBL" id="JNBS01002821">
    <property type="protein sequence ID" value="OQR89195.1"/>
    <property type="molecule type" value="Genomic_DNA"/>
</dbReference>
<evidence type="ECO:0000256" key="6">
    <source>
        <dbReference type="ARBA" id="ARBA00022968"/>
    </source>
</evidence>
<evidence type="ECO:0000313" key="12">
    <source>
        <dbReference type="Proteomes" id="UP000243217"/>
    </source>
</evidence>
<keyword evidence="3" id="KW-0328">Glycosyltransferase</keyword>
<dbReference type="OrthoDB" id="430354at2759"/>
<dbReference type="GO" id="GO:0006493">
    <property type="term" value="P:protein O-linked glycosylation"/>
    <property type="evidence" value="ECO:0007669"/>
    <property type="project" value="TreeGrafter"/>
</dbReference>
<comment type="similarity">
    <text evidence="2">Belongs to the MNN1/MNT family.</text>
</comment>
<evidence type="ECO:0000256" key="2">
    <source>
        <dbReference type="ARBA" id="ARBA00009105"/>
    </source>
</evidence>
<comment type="caution">
    <text evidence="11">The sequence shown here is derived from an EMBL/GenBank/DDBJ whole genome shotgun (WGS) entry which is preliminary data.</text>
</comment>
<feature type="transmembrane region" description="Helical" evidence="10">
    <location>
        <begin position="12"/>
        <end position="30"/>
    </location>
</feature>
<evidence type="ECO:0000256" key="7">
    <source>
        <dbReference type="ARBA" id="ARBA00022989"/>
    </source>
</evidence>
<evidence type="ECO:0000313" key="11">
    <source>
        <dbReference type="EMBL" id="OQR89195.1"/>
    </source>
</evidence>
<keyword evidence="8 10" id="KW-0472">Membrane</keyword>
<dbReference type="PANTHER" id="PTHR31392">
    <property type="entry name" value="ALPHA-1,3-MANNOSYLTRANSFERASE MNN1-RELATED"/>
    <property type="match status" value="1"/>
</dbReference>
<dbReference type="GO" id="GO:0000033">
    <property type="term" value="F:alpha-1,3-mannosyltransferase activity"/>
    <property type="evidence" value="ECO:0007669"/>
    <property type="project" value="TreeGrafter"/>
</dbReference>
<dbReference type="GO" id="GO:0005794">
    <property type="term" value="C:Golgi apparatus"/>
    <property type="evidence" value="ECO:0007669"/>
    <property type="project" value="TreeGrafter"/>
</dbReference>
<protein>
    <submittedName>
        <fullName evidence="11">Uncharacterized protein</fullName>
    </submittedName>
</protein>
<evidence type="ECO:0000256" key="10">
    <source>
        <dbReference type="SAM" id="Phobius"/>
    </source>
</evidence>
<evidence type="ECO:0000256" key="9">
    <source>
        <dbReference type="ARBA" id="ARBA00023180"/>
    </source>
</evidence>
<sequence length="493" mass="57183">MVLLQCTRWRIFILVAFIAILGLIYNYWIISQHIEEPRTLPPPRYLIPPKEVVLHNQTFQRDSTIPFDTLFDVSTKYTPKFPWAKRGIVMCLYDHVLPMGVGLLQELRSLGNFDPVQVYHCLPKELSQLSIDILLSDPLVEIIDVCSLLEATRLFKNTEAAEAFQNFWLKPLALLYSSFEEVMLVDVDDIFFENPSRLWQTQAYQSTGTLFFYDRVLNMPAFFNTDFNMTTNSGDIVATTYIHELFSIFPYKSMGMQPHRPSQQLLESFAWNGITAHEQDSSVVLIDKRRAGPNVLRAIYLLIAKFRFDDICYSWGDKETFWLAFELSGQPYQFSNWSCSVVNRIDDMDKHPETLCGSLAQFWPEPEESNISTLFFINGQSIINPFPSTFEHTIFWDIRFEILTESIPEFITPRKIRTPVHDDLGDLDQTCLLNAGKVPLTREHRFRIQERIKWGIEIAEQIQDVFDDPTSQGMMILGIVVLIAFSLPILCFY</sequence>
<evidence type="ECO:0000256" key="1">
    <source>
        <dbReference type="ARBA" id="ARBA00004606"/>
    </source>
</evidence>
<dbReference type="Proteomes" id="UP000243217">
    <property type="component" value="Unassembled WGS sequence"/>
</dbReference>
<reference evidence="11 12" key="1">
    <citation type="journal article" date="2014" name="Genome Biol. Evol.">
        <title>The secreted proteins of Achlya hypogyna and Thraustotheca clavata identify the ancestral oomycete secretome and reveal gene acquisitions by horizontal gene transfer.</title>
        <authorList>
            <person name="Misner I."/>
            <person name="Blouin N."/>
            <person name="Leonard G."/>
            <person name="Richards T.A."/>
            <person name="Lane C.E."/>
        </authorList>
    </citation>
    <scope>NUCLEOTIDE SEQUENCE [LARGE SCALE GENOMIC DNA]</scope>
    <source>
        <strain evidence="11 12">ATCC 34112</strain>
    </source>
</reference>
<dbReference type="GO" id="GO:0016020">
    <property type="term" value="C:membrane"/>
    <property type="evidence" value="ECO:0007669"/>
    <property type="project" value="UniProtKB-SubCell"/>
</dbReference>
<proteinExistence type="inferred from homology"/>
<keyword evidence="7 10" id="KW-1133">Transmembrane helix</keyword>
<evidence type="ECO:0000256" key="5">
    <source>
        <dbReference type="ARBA" id="ARBA00022692"/>
    </source>
</evidence>
<dbReference type="PANTHER" id="PTHR31392:SF1">
    <property type="entry name" value="ALPHA-1,3-MANNOSYLTRANSFERASE MNN1-RELATED"/>
    <property type="match status" value="1"/>
</dbReference>
<feature type="non-terminal residue" evidence="11">
    <location>
        <position position="493"/>
    </location>
</feature>
<comment type="subcellular location">
    <subcellularLocation>
        <location evidence="1">Membrane</location>
        <topology evidence="1">Single-pass type II membrane protein</topology>
    </subcellularLocation>
</comment>
<dbReference type="InterPro" id="IPR029044">
    <property type="entry name" value="Nucleotide-diphossugar_trans"/>
</dbReference>
<dbReference type="Pfam" id="PF11051">
    <property type="entry name" value="Mannosyl_trans3"/>
    <property type="match status" value="1"/>
</dbReference>